<evidence type="ECO:0000259" key="4">
    <source>
        <dbReference type="PROSITE" id="PS50987"/>
    </source>
</evidence>
<gene>
    <name evidence="5" type="ORF">NP439_18190</name>
</gene>
<sequence length="91" mass="10465">MNDTFKALADPTRRQILDLLKDSDLTAGEIAEHFEMSKPSVSNHLNILKNAQLVWAERKGQHIIYSLNTTVFQELTKWMLDIQNSKGDDHQ</sequence>
<organism evidence="5 6">
    <name type="scientific">Oceanobacillus jeddahense</name>
    <dbReference type="NCBI Taxonomy" id="1462527"/>
    <lineage>
        <taxon>Bacteria</taxon>
        <taxon>Bacillati</taxon>
        <taxon>Bacillota</taxon>
        <taxon>Bacilli</taxon>
        <taxon>Bacillales</taxon>
        <taxon>Bacillaceae</taxon>
        <taxon>Oceanobacillus</taxon>
    </lineage>
</organism>
<dbReference type="NCBIfam" id="NF033789">
    <property type="entry name" value="repress_SdpR"/>
    <property type="match status" value="1"/>
</dbReference>
<dbReference type="InterPro" id="IPR051081">
    <property type="entry name" value="HTH_MetalResp_TranReg"/>
</dbReference>
<keyword evidence="6" id="KW-1185">Reference proteome</keyword>
<dbReference type="PANTHER" id="PTHR33154">
    <property type="entry name" value="TRANSCRIPTIONAL REGULATOR, ARSR FAMILY"/>
    <property type="match status" value="1"/>
</dbReference>
<evidence type="ECO:0000256" key="1">
    <source>
        <dbReference type="ARBA" id="ARBA00023015"/>
    </source>
</evidence>
<dbReference type="PRINTS" id="PR00778">
    <property type="entry name" value="HTHARSR"/>
</dbReference>
<dbReference type="Pfam" id="PF01022">
    <property type="entry name" value="HTH_5"/>
    <property type="match status" value="1"/>
</dbReference>
<dbReference type="CDD" id="cd00090">
    <property type="entry name" value="HTH_ARSR"/>
    <property type="match status" value="1"/>
</dbReference>
<dbReference type="PROSITE" id="PS50987">
    <property type="entry name" value="HTH_ARSR_2"/>
    <property type="match status" value="1"/>
</dbReference>
<accession>A0ABY5JZE2</accession>
<protein>
    <submittedName>
        <fullName evidence="5">Autorepressor SdpR family transcription factor</fullName>
    </submittedName>
</protein>
<dbReference type="NCBIfam" id="NF033788">
    <property type="entry name" value="HTH_metalloreg"/>
    <property type="match status" value="1"/>
</dbReference>
<dbReference type="SUPFAM" id="SSF46785">
    <property type="entry name" value="Winged helix' DNA-binding domain"/>
    <property type="match status" value="1"/>
</dbReference>
<dbReference type="RefSeq" id="WP_148417092.1">
    <property type="nucleotide sequence ID" value="NZ_CABKTI010000001.1"/>
</dbReference>
<keyword evidence="3" id="KW-0804">Transcription</keyword>
<reference evidence="5" key="1">
    <citation type="submission" date="2022-07" db="EMBL/GenBank/DDBJ databases">
        <title>FELIX.</title>
        <authorList>
            <person name="Wan K.H."/>
            <person name="Park S."/>
            <person name="Lawrence Q."/>
            <person name="Eichenberger J.P."/>
            <person name="Booth B.W."/>
            <person name="Piaggio A.J."/>
            <person name="Chandler J.C."/>
            <person name="Franklin A.B."/>
            <person name="Celniker S.E."/>
        </authorList>
    </citation>
    <scope>NUCLEOTIDE SEQUENCE</scope>
    <source>
        <strain evidence="5">QA-1986 374</strain>
    </source>
</reference>
<evidence type="ECO:0000256" key="3">
    <source>
        <dbReference type="ARBA" id="ARBA00023163"/>
    </source>
</evidence>
<dbReference type="Proteomes" id="UP001059773">
    <property type="component" value="Chromosome"/>
</dbReference>
<dbReference type="InterPro" id="IPR047796">
    <property type="entry name" value="SdpR-like_repress"/>
</dbReference>
<evidence type="ECO:0000256" key="2">
    <source>
        <dbReference type="ARBA" id="ARBA00023125"/>
    </source>
</evidence>
<dbReference type="SMART" id="SM00418">
    <property type="entry name" value="HTH_ARSR"/>
    <property type="match status" value="1"/>
</dbReference>
<dbReference type="PANTHER" id="PTHR33154:SF33">
    <property type="entry name" value="TRANSCRIPTIONAL REPRESSOR SDPR"/>
    <property type="match status" value="1"/>
</dbReference>
<dbReference type="InterPro" id="IPR011991">
    <property type="entry name" value="ArsR-like_HTH"/>
</dbReference>
<dbReference type="InterPro" id="IPR036388">
    <property type="entry name" value="WH-like_DNA-bd_sf"/>
</dbReference>
<dbReference type="InterPro" id="IPR001845">
    <property type="entry name" value="HTH_ArsR_DNA-bd_dom"/>
</dbReference>
<dbReference type="InterPro" id="IPR036390">
    <property type="entry name" value="WH_DNA-bd_sf"/>
</dbReference>
<keyword evidence="2" id="KW-0238">DNA-binding</keyword>
<proteinExistence type="predicted"/>
<evidence type="ECO:0000313" key="6">
    <source>
        <dbReference type="Proteomes" id="UP001059773"/>
    </source>
</evidence>
<dbReference type="Gene3D" id="1.10.10.10">
    <property type="entry name" value="Winged helix-like DNA-binding domain superfamily/Winged helix DNA-binding domain"/>
    <property type="match status" value="1"/>
</dbReference>
<dbReference type="EMBL" id="CP101914">
    <property type="protein sequence ID" value="UUI05610.1"/>
    <property type="molecule type" value="Genomic_DNA"/>
</dbReference>
<keyword evidence="1" id="KW-0805">Transcription regulation</keyword>
<name>A0ABY5JZE2_9BACI</name>
<evidence type="ECO:0000313" key="5">
    <source>
        <dbReference type="EMBL" id="UUI05610.1"/>
    </source>
</evidence>
<feature type="domain" description="HTH arsR-type" evidence="4">
    <location>
        <begin position="1"/>
        <end position="87"/>
    </location>
</feature>